<evidence type="ECO:0000313" key="3">
    <source>
        <dbReference type="Proteomes" id="UP000664658"/>
    </source>
</evidence>
<proteinExistence type="predicted"/>
<keyword evidence="1" id="KW-0472">Membrane</keyword>
<feature type="transmembrane region" description="Helical" evidence="1">
    <location>
        <begin position="68"/>
        <end position="90"/>
    </location>
</feature>
<keyword evidence="1" id="KW-0812">Transmembrane</keyword>
<dbReference type="AlphaFoldDB" id="A0A8I1W911"/>
<evidence type="ECO:0000256" key="1">
    <source>
        <dbReference type="SAM" id="Phobius"/>
    </source>
</evidence>
<name>A0A8I1W911_PLESH</name>
<sequence length="91" mass="9509">MTLQIPPVLSSMSALGMALVHGLGIVSTGSCEMKELSDHGRDSLELLLSKCMIPALPLYIAGVHADTTVHGTVSATLKTFSLALVLVVVLH</sequence>
<dbReference type="EMBL" id="JAFNAA010000292">
    <property type="protein sequence ID" value="MBO1110087.1"/>
    <property type="molecule type" value="Genomic_DNA"/>
</dbReference>
<comment type="caution">
    <text evidence="2">The sequence shown here is derived from an EMBL/GenBank/DDBJ whole genome shotgun (WGS) entry which is preliminary data.</text>
</comment>
<accession>A0A8I1W911</accession>
<dbReference type="Proteomes" id="UP000664658">
    <property type="component" value="Unassembled WGS sequence"/>
</dbReference>
<dbReference type="RefSeq" id="WP_207542952.1">
    <property type="nucleotide sequence ID" value="NZ_JAFNAA010000292.1"/>
</dbReference>
<evidence type="ECO:0000313" key="2">
    <source>
        <dbReference type="EMBL" id="MBO1110087.1"/>
    </source>
</evidence>
<organism evidence="2 3">
    <name type="scientific">Plesiomonas shigelloides</name>
    <name type="common">Aeromonas shigelloides</name>
    <dbReference type="NCBI Taxonomy" id="703"/>
    <lineage>
        <taxon>Bacteria</taxon>
        <taxon>Pseudomonadati</taxon>
        <taxon>Pseudomonadota</taxon>
        <taxon>Gammaproteobacteria</taxon>
        <taxon>Enterobacterales</taxon>
        <taxon>Enterobacteriaceae</taxon>
        <taxon>Plesiomonas</taxon>
    </lineage>
</organism>
<keyword evidence="1" id="KW-1133">Transmembrane helix</keyword>
<feature type="transmembrane region" description="Helical" evidence="1">
    <location>
        <begin position="12"/>
        <end position="31"/>
    </location>
</feature>
<protein>
    <submittedName>
        <fullName evidence="2">Uncharacterized protein</fullName>
    </submittedName>
</protein>
<reference evidence="2" key="1">
    <citation type="submission" date="2021-03" db="EMBL/GenBank/DDBJ databases">
        <title>Plesiomonas shigelloides zfcc0051, isolated from zebrafish feces.</title>
        <authorList>
            <person name="Vanderhoek Z."/>
            <person name="Gaulke C."/>
        </authorList>
    </citation>
    <scope>NUCLEOTIDE SEQUENCE</scope>
    <source>
        <strain evidence="2">Zfcc0051</strain>
    </source>
</reference>
<gene>
    <name evidence="2" type="ORF">J2R62_18380</name>
</gene>